<evidence type="ECO:0000313" key="1">
    <source>
        <dbReference type="EMBL" id="EXZ44616.1"/>
    </source>
</evidence>
<dbReference type="AlphaFoldDB" id="A0A016BVM6"/>
<organism evidence="1 2">
    <name type="scientific">Bacteroides fragilis str. 2-F-2 #4</name>
    <dbReference type="NCBI Taxonomy" id="1339280"/>
    <lineage>
        <taxon>Bacteria</taxon>
        <taxon>Pseudomonadati</taxon>
        <taxon>Bacteroidota</taxon>
        <taxon>Bacteroidia</taxon>
        <taxon>Bacteroidales</taxon>
        <taxon>Bacteroidaceae</taxon>
        <taxon>Bacteroides</taxon>
    </lineage>
</organism>
<reference evidence="1 2" key="1">
    <citation type="submission" date="2014-02" db="EMBL/GenBank/DDBJ databases">
        <authorList>
            <person name="Sears C."/>
            <person name="Carroll K."/>
            <person name="Sack B.R."/>
            <person name="Qadri F."/>
            <person name="Myers L.L."/>
            <person name="Chung G.-T."/>
            <person name="Escheverria P."/>
            <person name="Fraser C.M."/>
            <person name="Sadzewicz L."/>
            <person name="Shefchek K.A."/>
            <person name="Tallon L."/>
            <person name="Das S.P."/>
            <person name="Daugherty S."/>
            <person name="Mongodin E.F."/>
        </authorList>
    </citation>
    <scope>NUCLEOTIDE SEQUENCE [LARGE SCALE GENOMIC DNA]</scope>
    <source>
        <strain evidence="1 2">2-F-2 #4</strain>
    </source>
</reference>
<sequence>MAVYNRIPDRFTNLDIRDTLNAYGGSVGDNSLNYFSAAAHINMWSKRKPVKRNIMFNTEDPNWFRADSGNYGINVPRAADIALLTGTYTYDIPVQGSYNLRVGDFAGYNPEATVPFTTMLPSGLILASGSATVVKLMLKSLDSTYNVVPADIFPSNSYLGCAVTYGNRTLIKTLSVTIFNGGVTLNISDCELLKSDKTGVRIKVFICTSQVPSWQGETTQSYYSLNAEDGFDESTVDIVTPHADVYSFGILGLSIIEARKISLIGTAIINSGSLFQEGRLISRLDNNYYLKSVKVVATRASDGVTVAEKAQSITSSTTPTRLGNDWMAGESVNFRTPVSMPDVPALPANDYYRFTCYFRFE</sequence>
<evidence type="ECO:0000313" key="2">
    <source>
        <dbReference type="Proteomes" id="UP000022272"/>
    </source>
</evidence>
<dbReference type="PATRIC" id="fig|1339280.3.peg.2093"/>
<dbReference type="EMBL" id="JGDM01000052">
    <property type="protein sequence ID" value="EXZ44616.1"/>
    <property type="molecule type" value="Genomic_DNA"/>
</dbReference>
<accession>A0A016BVM6</accession>
<proteinExistence type="predicted"/>
<name>A0A016BVM6_BACFG</name>
<gene>
    <name evidence="1" type="ORF">M076_2180</name>
</gene>
<comment type="caution">
    <text evidence="1">The sequence shown here is derived from an EMBL/GenBank/DDBJ whole genome shotgun (WGS) entry which is preliminary data.</text>
</comment>
<protein>
    <submittedName>
        <fullName evidence="1">Uncharacterized protein</fullName>
    </submittedName>
</protein>
<dbReference type="RefSeq" id="WP_008768757.1">
    <property type="nucleotide sequence ID" value="NZ_JGDM01000052.1"/>
</dbReference>
<dbReference type="Proteomes" id="UP000022272">
    <property type="component" value="Unassembled WGS sequence"/>
</dbReference>